<dbReference type="EMBL" id="JADWDJ010000022">
    <property type="protein sequence ID" value="KAG5262666.1"/>
    <property type="molecule type" value="Genomic_DNA"/>
</dbReference>
<evidence type="ECO:0000256" key="11">
    <source>
        <dbReference type="ARBA" id="ARBA00030848"/>
    </source>
</evidence>
<protein>
    <recommendedName>
        <fullName evidence="7">Manganese-dependent ADP-ribose/CDP-alcohol diphosphatase</fullName>
        <ecNumber evidence="5">3.6.1.13</ecNumber>
        <ecNumber evidence="4">3.6.1.16</ecNumber>
        <ecNumber evidence="6">3.6.1.53</ecNumber>
    </recommendedName>
    <alternativeName>
        <fullName evidence="12">ADPRibase-Mn</fullName>
    </alternativeName>
    <alternativeName>
        <fullName evidence="11">CDP-choline phosphohydrolase</fullName>
    </alternativeName>
</protein>
<reference evidence="18" key="1">
    <citation type="submission" date="2020-10" db="EMBL/GenBank/DDBJ databases">
        <title>Chromosome-scale genome assembly of the Allis shad, Alosa alosa.</title>
        <authorList>
            <person name="Margot Z."/>
            <person name="Christophe K."/>
            <person name="Cabau C."/>
            <person name="Louis A."/>
            <person name="Berthelot C."/>
            <person name="Parey E."/>
            <person name="Roest Crollius H."/>
            <person name="Montfort J."/>
            <person name="Robinson-Rechavi M."/>
            <person name="Bucao C."/>
            <person name="Bouchez O."/>
            <person name="Gislard M."/>
            <person name="Lluch J."/>
            <person name="Milhes M."/>
            <person name="Lampietro C."/>
            <person name="Lopez Roques C."/>
            <person name="Donnadieu C."/>
            <person name="Braasch I."/>
            <person name="Desvignes T."/>
            <person name="Postlethwait J."/>
            <person name="Bobe J."/>
            <person name="Guiguen Y."/>
        </authorList>
    </citation>
    <scope>NUCLEOTIDE SEQUENCE</scope>
    <source>
        <strain evidence="18">M-15738</strain>
        <tissue evidence="18">Blood</tissue>
    </source>
</reference>
<dbReference type="GO" id="GO:0008663">
    <property type="term" value="F:2',3'-cyclic-nucleotide 2'-phosphodiesterase activity"/>
    <property type="evidence" value="ECO:0007669"/>
    <property type="project" value="TreeGrafter"/>
</dbReference>
<comment type="catalytic activity">
    <reaction evidence="15">
        <text>ADP-D-ribose + H2O = D-ribose 5-phosphate + AMP + 2 H(+)</text>
        <dbReference type="Rhea" id="RHEA:10412"/>
        <dbReference type="ChEBI" id="CHEBI:15377"/>
        <dbReference type="ChEBI" id="CHEBI:15378"/>
        <dbReference type="ChEBI" id="CHEBI:57967"/>
        <dbReference type="ChEBI" id="CHEBI:78346"/>
        <dbReference type="ChEBI" id="CHEBI:456215"/>
        <dbReference type="EC" id="3.6.1.53"/>
    </reaction>
</comment>
<dbReference type="AlphaFoldDB" id="A0AAV6FLK2"/>
<gene>
    <name evidence="18" type="ORF">AALO_G00277500</name>
</gene>
<evidence type="ECO:0000256" key="8">
    <source>
        <dbReference type="ARBA" id="ARBA00022723"/>
    </source>
</evidence>
<dbReference type="Proteomes" id="UP000823561">
    <property type="component" value="Chromosome 22"/>
</dbReference>
<dbReference type="InterPro" id="IPR041869">
    <property type="entry name" value="MPP_ADPRM"/>
</dbReference>
<evidence type="ECO:0000313" key="19">
    <source>
        <dbReference type="Proteomes" id="UP000823561"/>
    </source>
</evidence>
<evidence type="ECO:0000256" key="7">
    <source>
        <dbReference type="ARBA" id="ARBA00016378"/>
    </source>
</evidence>
<comment type="catalytic activity">
    <reaction evidence="14">
        <text>CDP-choline + H2O = phosphocholine + CMP + 2 H(+)</text>
        <dbReference type="Rhea" id="RHEA:32487"/>
        <dbReference type="ChEBI" id="CHEBI:15377"/>
        <dbReference type="ChEBI" id="CHEBI:15378"/>
        <dbReference type="ChEBI" id="CHEBI:58779"/>
        <dbReference type="ChEBI" id="CHEBI:60377"/>
        <dbReference type="ChEBI" id="CHEBI:295975"/>
        <dbReference type="EC" id="3.6.1.53"/>
    </reaction>
</comment>
<comment type="cofactor">
    <cofactor evidence="1">
        <name>Mg(2+)</name>
        <dbReference type="ChEBI" id="CHEBI:18420"/>
    </cofactor>
</comment>
<evidence type="ECO:0000256" key="2">
    <source>
        <dbReference type="ARBA" id="ARBA00006362"/>
    </source>
</evidence>
<dbReference type="CDD" id="cd07396">
    <property type="entry name" value="MPP_Nbla03831"/>
    <property type="match status" value="1"/>
</dbReference>
<dbReference type="GO" id="GO:0047734">
    <property type="term" value="F:CDP-glycerol diphosphatase activity"/>
    <property type="evidence" value="ECO:0007669"/>
    <property type="project" value="UniProtKB-EC"/>
</dbReference>
<sequence>MEDCKPPVFTFGIIADIQYADIDDGLNFKQTRKRYYRNSLRLLQKANEGWNEEKVKPSFILQLGDIIDGFNKKYDASQRALDTVVRVFDHSPAVHHVWGNHEFYNFTRGALLSSVLNSSTNQQSVSDADEFYAYHFSPTHNFRFVVLDAYDMSIIGREQSSEKYEQSLKLLKDHNTNEDLNHPPVFSGLEQRFVKFNGGFSEDQLKWLDGVLSKADEAEEKVTVASHLPVHPDSTDPICLSWNYNEVLSILQSHKSVVCFMAGHDHDGGYHRDCSGIHHLTLEGVIETPPESNAYGTVHVYEDRMVLKGNGRMLDRVLEYPGNL</sequence>
<dbReference type="InterPro" id="IPR029052">
    <property type="entry name" value="Metallo-depent_PP-like"/>
</dbReference>
<evidence type="ECO:0000256" key="5">
    <source>
        <dbReference type="ARBA" id="ARBA00012453"/>
    </source>
</evidence>
<dbReference type="GO" id="GO:0047631">
    <property type="term" value="F:ADP-ribose diphosphatase activity"/>
    <property type="evidence" value="ECO:0007669"/>
    <property type="project" value="UniProtKB-EC"/>
</dbReference>
<dbReference type="PANTHER" id="PTHR16509">
    <property type="match status" value="1"/>
</dbReference>
<dbReference type="SUPFAM" id="SSF56300">
    <property type="entry name" value="Metallo-dependent phosphatases"/>
    <property type="match status" value="1"/>
</dbReference>
<evidence type="ECO:0000256" key="3">
    <source>
        <dbReference type="ARBA" id="ARBA00011245"/>
    </source>
</evidence>
<evidence type="ECO:0000256" key="15">
    <source>
        <dbReference type="ARBA" id="ARBA00047894"/>
    </source>
</evidence>
<dbReference type="PANTHER" id="PTHR16509:SF1">
    <property type="entry name" value="MANGANESE-DEPENDENT ADP-RIBOSE_CDP-ALCOHOL DIPHOSPHATASE"/>
    <property type="match status" value="1"/>
</dbReference>
<dbReference type="Pfam" id="PF00149">
    <property type="entry name" value="Metallophos"/>
    <property type="match status" value="1"/>
</dbReference>
<evidence type="ECO:0000256" key="9">
    <source>
        <dbReference type="ARBA" id="ARBA00022801"/>
    </source>
</evidence>
<comment type="catalytic activity">
    <reaction evidence="13">
        <text>CDP-glycerol + H2O = sn-glycerol 3-phosphate + CMP + 2 H(+)</text>
        <dbReference type="Rhea" id="RHEA:21692"/>
        <dbReference type="ChEBI" id="CHEBI:15377"/>
        <dbReference type="ChEBI" id="CHEBI:15378"/>
        <dbReference type="ChEBI" id="CHEBI:57597"/>
        <dbReference type="ChEBI" id="CHEBI:58311"/>
        <dbReference type="ChEBI" id="CHEBI:60377"/>
        <dbReference type="EC" id="3.6.1.16"/>
    </reaction>
</comment>
<evidence type="ECO:0000313" key="18">
    <source>
        <dbReference type="EMBL" id="KAG5262666.1"/>
    </source>
</evidence>
<comment type="similarity">
    <text evidence="2">Belongs to the ADPRibase-Mn family.</text>
</comment>
<dbReference type="GO" id="GO:0030145">
    <property type="term" value="F:manganese ion binding"/>
    <property type="evidence" value="ECO:0007669"/>
    <property type="project" value="TreeGrafter"/>
</dbReference>
<dbReference type="EC" id="3.6.1.53" evidence="6"/>
<evidence type="ECO:0000256" key="14">
    <source>
        <dbReference type="ARBA" id="ARBA00047636"/>
    </source>
</evidence>
<keyword evidence="19" id="KW-1185">Reference proteome</keyword>
<comment type="catalytic activity">
    <reaction evidence="16">
        <text>ADP-D-ribose + H2O = D-ribose 5-phosphate + AMP + 2 H(+)</text>
        <dbReference type="Rhea" id="RHEA:10412"/>
        <dbReference type="ChEBI" id="CHEBI:15377"/>
        <dbReference type="ChEBI" id="CHEBI:15378"/>
        <dbReference type="ChEBI" id="CHEBI:57967"/>
        <dbReference type="ChEBI" id="CHEBI:78346"/>
        <dbReference type="ChEBI" id="CHEBI:456215"/>
        <dbReference type="EC" id="3.6.1.13"/>
    </reaction>
</comment>
<dbReference type="Gene3D" id="3.60.21.10">
    <property type="match status" value="1"/>
</dbReference>
<evidence type="ECO:0000256" key="1">
    <source>
        <dbReference type="ARBA" id="ARBA00001946"/>
    </source>
</evidence>
<feature type="domain" description="Calcineurin-like phosphoesterase" evidence="17">
    <location>
        <begin position="10"/>
        <end position="267"/>
    </location>
</feature>
<dbReference type="EC" id="3.6.1.16" evidence="4"/>
<evidence type="ECO:0000256" key="10">
    <source>
        <dbReference type="ARBA" id="ARBA00022833"/>
    </source>
</evidence>
<dbReference type="EC" id="3.6.1.13" evidence="5"/>
<keyword evidence="10" id="KW-0862">Zinc</keyword>
<proteinExistence type="inferred from homology"/>
<evidence type="ECO:0000256" key="6">
    <source>
        <dbReference type="ARBA" id="ARBA00012529"/>
    </source>
</evidence>
<evidence type="ECO:0000256" key="4">
    <source>
        <dbReference type="ARBA" id="ARBA00012443"/>
    </source>
</evidence>
<evidence type="ECO:0000259" key="17">
    <source>
        <dbReference type="Pfam" id="PF00149"/>
    </source>
</evidence>
<keyword evidence="9" id="KW-0378">Hydrolase</keyword>
<evidence type="ECO:0000256" key="12">
    <source>
        <dbReference type="ARBA" id="ARBA00032579"/>
    </source>
</evidence>
<evidence type="ECO:0000256" key="16">
    <source>
        <dbReference type="ARBA" id="ARBA00049546"/>
    </source>
</evidence>
<comment type="caution">
    <text evidence="18">The sequence shown here is derived from an EMBL/GenBank/DDBJ whole genome shotgun (WGS) entry which is preliminary data.</text>
</comment>
<organism evidence="18 19">
    <name type="scientific">Alosa alosa</name>
    <name type="common">allis shad</name>
    <dbReference type="NCBI Taxonomy" id="278164"/>
    <lineage>
        <taxon>Eukaryota</taxon>
        <taxon>Metazoa</taxon>
        <taxon>Chordata</taxon>
        <taxon>Craniata</taxon>
        <taxon>Vertebrata</taxon>
        <taxon>Euteleostomi</taxon>
        <taxon>Actinopterygii</taxon>
        <taxon>Neopterygii</taxon>
        <taxon>Teleostei</taxon>
        <taxon>Clupei</taxon>
        <taxon>Clupeiformes</taxon>
        <taxon>Clupeoidei</taxon>
        <taxon>Clupeidae</taxon>
        <taxon>Alosa</taxon>
    </lineage>
</organism>
<comment type="subunit">
    <text evidence="3">Monomer.</text>
</comment>
<dbReference type="InterPro" id="IPR004843">
    <property type="entry name" value="Calcineurin-like_PHP"/>
</dbReference>
<evidence type="ECO:0000256" key="13">
    <source>
        <dbReference type="ARBA" id="ARBA00047486"/>
    </source>
</evidence>
<accession>A0AAV6FLK2</accession>
<name>A0AAV6FLK2_9TELE</name>
<keyword evidence="8" id="KW-0479">Metal-binding</keyword>